<feature type="transmembrane region" description="Helical" evidence="5">
    <location>
        <begin position="343"/>
        <end position="361"/>
    </location>
</feature>
<proteinExistence type="predicted"/>
<comment type="caution">
    <text evidence="7">The sequence shown here is derived from an EMBL/GenBank/DDBJ whole genome shotgun (WGS) entry which is preliminary data.</text>
</comment>
<feature type="transmembrane region" description="Helical" evidence="5">
    <location>
        <begin position="319"/>
        <end position="336"/>
    </location>
</feature>
<comment type="subcellular location">
    <subcellularLocation>
        <location evidence="1">Membrane</location>
        <topology evidence="1">Multi-pass membrane protein</topology>
    </subcellularLocation>
</comment>
<dbReference type="Proteomes" id="UP001291653">
    <property type="component" value="Unassembled WGS sequence"/>
</dbReference>
<evidence type="ECO:0000313" key="7">
    <source>
        <dbReference type="EMBL" id="GLF96959.1"/>
    </source>
</evidence>
<feature type="transmembrane region" description="Helical" evidence="5">
    <location>
        <begin position="248"/>
        <end position="265"/>
    </location>
</feature>
<feature type="domain" description="Sodium/calcium exchanger membrane region" evidence="6">
    <location>
        <begin position="33"/>
        <end position="185"/>
    </location>
</feature>
<feature type="transmembrane region" description="Helical" evidence="5">
    <location>
        <begin position="99"/>
        <end position="120"/>
    </location>
</feature>
<feature type="transmembrane region" description="Helical" evidence="5">
    <location>
        <begin position="286"/>
        <end position="307"/>
    </location>
</feature>
<feature type="domain" description="Sodium/calcium exchanger membrane region" evidence="6">
    <location>
        <begin position="218"/>
        <end position="361"/>
    </location>
</feature>
<dbReference type="Pfam" id="PF01699">
    <property type="entry name" value="Na_Ca_ex"/>
    <property type="match status" value="2"/>
</dbReference>
<dbReference type="PANTHER" id="PTHR37958">
    <property type="entry name" value="SODIUM-POTASSIUM/PROTON ANTIPORTER CHAA"/>
    <property type="match status" value="1"/>
</dbReference>
<protein>
    <submittedName>
        <fullName evidence="7">Ionic transporter y4hA</fullName>
    </submittedName>
</protein>
<organism evidence="7 8">
    <name type="scientific">Streptomyces yaizuensis</name>
    <dbReference type="NCBI Taxonomy" id="2989713"/>
    <lineage>
        <taxon>Bacteria</taxon>
        <taxon>Bacillati</taxon>
        <taxon>Actinomycetota</taxon>
        <taxon>Actinomycetes</taxon>
        <taxon>Kitasatosporales</taxon>
        <taxon>Streptomycetaceae</taxon>
        <taxon>Streptomyces</taxon>
    </lineage>
</organism>
<evidence type="ECO:0000256" key="4">
    <source>
        <dbReference type="ARBA" id="ARBA00023136"/>
    </source>
</evidence>
<feature type="transmembrane region" description="Helical" evidence="5">
    <location>
        <begin position="9"/>
        <end position="26"/>
    </location>
</feature>
<evidence type="ECO:0000256" key="2">
    <source>
        <dbReference type="ARBA" id="ARBA00022692"/>
    </source>
</evidence>
<gene>
    <name evidence="7" type="ORF">SYYSPA8_21700</name>
</gene>
<reference evidence="7 8" key="1">
    <citation type="submission" date="2022-10" db="EMBL/GenBank/DDBJ databases">
        <title>Draft genome sequence of Streptomyces sp. YSPA8.</title>
        <authorList>
            <person name="Moriuchi R."/>
            <person name="Dohra H."/>
            <person name="Yamamura H."/>
            <person name="Kodani S."/>
        </authorList>
    </citation>
    <scope>NUCLEOTIDE SEQUENCE [LARGE SCALE GENOMIC DNA]</scope>
    <source>
        <strain evidence="7 8">YSPA8</strain>
    </source>
</reference>
<sequence length="363" mass="37339">MTTATARQWTTWVPLLAVVALVGAWGRELPGFALVIVGLCLIGAVLAAVHHAEVVAHRVGEPFGSLVLAVAVTIIEVGLIVTLMADGGDKASTYARDTVFAAVMITCNGIVGISLLVGALRNRVIVFNAEGSGGALATVCTLATMTLVLPTFTTGHAGKEFTGGQLAFAAIASLALYALFVGVQTVRHRDYFLPVHPDGSECGPDEHAPPPSDRETWWSVGLLLVALVAVVGNAKLVSPAIESGVDAAGLPTAVVGVVIALLVLLPETLAAVRAARRNRFQTSLNLAYGSAIASIGLTIPSIALASVWLPGPLILGEDATHMVLLALTGLVSALTVVPGRATLLQGGVHLALFTAFVFLSFSP</sequence>
<keyword evidence="3 5" id="KW-1133">Transmembrane helix</keyword>
<keyword evidence="4 5" id="KW-0472">Membrane</keyword>
<keyword evidence="2 5" id="KW-0812">Transmembrane</keyword>
<dbReference type="EMBL" id="BSBI01000009">
    <property type="protein sequence ID" value="GLF96959.1"/>
    <property type="molecule type" value="Genomic_DNA"/>
</dbReference>
<name>A0ABQ5P2Y4_9ACTN</name>
<keyword evidence="8" id="KW-1185">Reference proteome</keyword>
<evidence type="ECO:0000256" key="1">
    <source>
        <dbReference type="ARBA" id="ARBA00004141"/>
    </source>
</evidence>
<feature type="transmembrane region" description="Helical" evidence="5">
    <location>
        <begin position="217"/>
        <end position="236"/>
    </location>
</feature>
<evidence type="ECO:0000256" key="3">
    <source>
        <dbReference type="ARBA" id="ARBA00022989"/>
    </source>
</evidence>
<dbReference type="InterPro" id="IPR052946">
    <property type="entry name" value="Alkaline_pH_Ca-Antiporter"/>
</dbReference>
<feature type="transmembrane region" description="Helical" evidence="5">
    <location>
        <begin position="32"/>
        <end position="51"/>
    </location>
</feature>
<accession>A0ABQ5P2Y4</accession>
<feature type="transmembrane region" description="Helical" evidence="5">
    <location>
        <begin position="132"/>
        <end position="152"/>
    </location>
</feature>
<dbReference type="PANTHER" id="PTHR37958:SF1">
    <property type="entry name" value="SODIUM-POTASSIUM_PROTON ANTIPORTER CHAA"/>
    <property type="match status" value="1"/>
</dbReference>
<evidence type="ECO:0000313" key="8">
    <source>
        <dbReference type="Proteomes" id="UP001291653"/>
    </source>
</evidence>
<evidence type="ECO:0000259" key="6">
    <source>
        <dbReference type="Pfam" id="PF01699"/>
    </source>
</evidence>
<evidence type="ECO:0000256" key="5">
    <source>
        <dbReference type="SAM" id="Phobius"/>
    </source>
</evidence>
<dbReference type="RefSeq" id="WP_323448972.1">
    <property type="nucleotide sequence ID" value="NZ_BSBI01000009.1"/>
</dbReference>
<feature type="transmembrane region" description="Helical" evidence="5">
    <location>
        <begin position="63"/>
        <end position="84"/>
    </location>
</feature>
<dbReference type="InterPro" id="IPR004837">
    <property type="entry name" value="NaCa_Exmemb"/>
</dbReference>
<feature type="transmembrane region" description="Helical" evidence="5">
    <location>
        <begin position="164"/>
        <end position="183"/>
    </location>
</feature>